<feature type="active site" description="Proton acceptor" evidence="5">
    <location>
        <position position="139"/>
    </location>
</feature>
<dbReference type="Gene3D" id="2.160.10.10">
    <property type="entry name" value="Hexapeptide repeat proteins"/>
    <property type="match status" value="1"/>
</dbReference>
<dbReference type="Pfam" id="PF17836">
    <property type="entry name" value="PglD_N"/>
    <property type="match status" value="1"/>
</dbReference>
<evidence type="ECO:0000256" key="4">
    <source>
        <dbReference type="ARBA" id="ARBA00023315"/>
    </source>
</evidence>
<dbReference type="PANTHER" id="PTHR43300:SF7">
    <property type="entry name" value="UDP-N-ACETYLBACILLOSAMINE N-ACETYLTRANSFERASE"/>
    <property type="match status" value="1"/>
</dbReference>
<evidence type="ECO:0000256" key="1">
    <source>
        <dbReference type="ARBA" id="ARBA00007274"/>
    </source>
</evidence>
<dbReference type="InterPro" id="IPR050179">
    <property type="entry name" value="Trans_hexapeptide_repeat"/>
</dbReference>
<dbReference type="Pfam" id="PF00132">
    <property type="entry name" value="Hexapep"/>
    <property type="match status" value="1"/>
</dbReference>
<dbReference type="AlphaFoldDB" id="A0A6L6PSR7"/>
<keyword evidence="2 8" id="KW-0808">Transferase</keyword>
<evidence type="ECO:0000313" key="9">
    <source>
        <dbReference type="Proteomes" id="UP000484015"/>
    </source>
</evidence>
<dbReference type="PROSITE" id="PS00101">
    <property type="entry name" value="HEXAPEP_TRANSFERASES"/>
    <property type="match status" value="1"/>
</dbReference>
<dbReference type="SUPFAM" id="SSF51161">
    <property type="entry name" value="Trimeric LpxA-like enzymes"/>
    <property type="match status" value="1"/>
</dbReference>
<dbReference type="OrthoDB" id="272049at2"/>
<accession>A0A6L6PSR7</accession>
<dbReference type="InterPro" id="IPR020019">
    <property type="entry name" value="AcTrfase_PglD-like"/>
</dbReference>
<sequence>MKLFVYCAGGLGKEVFDIAKRVIQAEATWECLNFIDDNPALGKSFYGANVFTFNEFLEKFDLNEVEVVIANGEPAIRKIIYDKVKARGVKLGKVIDPSAIIADTAKLGEGVIITSYCSVVSDAELGANVVLNCKAIIGHDIKVGAHTVISSMVNVGGACVIGESSYVGMGTQIKEGITIGSEAIVGMGSVVYNDVPDEMIAIGNPARPLRKNVDKRVFKKN</sequence>
<dbReference type="InterPro" id="IPR041561">
    <property type="entry name" value="PglD_N"/>
</dbReference>
<name>A0A6L6PSR7_9BURK</name>
<dbReference type="InterPro" id="IPR001451">
    <property type="entry name" value="Hexapep"/>
</dbReference>
<evidence type="ECO:0000256" key="3">
    <source>
        <dbReference type="ARBA" id="ARBA00022737"/>
    </source>
</evidence>
<dbReference type="CDD" id="cd03360">
    <property type="entry name" value="LbH_AT_putative"/>
    <property type="match status" value="1"/>
</dbReference>
<dbReference type="PANTHER" id="PTHR43300">
    <property type="entry name" value="ACETYLTRANSFERASE"/>
    <property type="match status" value="1"/>
</dbReference>
<evidence type="ECO:0000259" key="7">
    <source>
        <dbReference type="Pfam" id="PF17836"/>
    </source>
</evidence>
<keyword evidence="4" id="KW-0012">Acyltransferase</keyword>
<dbReference type="EMBL" id="WNLA01000001">
    <property type="protein sequence ID" value="MTW00505.1"/>
    <property type="molecule type" value="Genomic_DNA"/>
</dbReference>
<dbReference type="Proteomes" id="UP000484015">
    <property type="component" value="Unassembled WGS sequence"/>
</dbReference>
<feature type="binding site" evidence="6">
    <location>
        <position position="72"/>
    </location>
    <ligand>
        <name>substrate</name>
    </ligand>
</feature>
<evidence type="ECO:0000313" key="8">
    <source>
        <dbReference type="EMBL" id="MTW00505.1"/>
    </source>
</evidence>
<evidence type="ECO:0000256" key="5">
    <source>
        <dbReference type="PIRSR" id="PIRSR620019-1"/>
    </source>
</evidence>
<evidence type="ECO:0000256" key="6">
    <source>
        <dbReference type="PIRSR" id="PIRSR620019-2"/>
    </source>
</evidence>
<keyword evidence="3" id="KW-0677">Repeat</keyword>
<reference evidence="8 9" key="1">
    <citation type="submission" date="2019-11" db="EMBL/GenBank/DDBJ databases">
        <title>Type strains purchased from KCTC, JCM and DSMZ.</title>
        <authorList>
            <person name="Lu H."/>
        </authorList>
    </citation>
    <scope>NUCLEOTIDE SEQUENCE [LARGE SCALE GENOMIC DNA]</scope>
    <source>
        <strain evidence="8 9">KCTC 42409</strain>
    </source>
</reference>
<gene>
    <name evidence="8" type="ORF">GM668_00230</name>
</gene>
<protein>
    <submittedName>
        <fullName evidence="8">Sugar acetyltransferase</fullName>
    </submittedName>
</protein>
<dbReference type="InterPro" id="IPR011004">
    <property type="entry name" value="Trimer_LpxA-like_sf"/>
</dbReference>
<organism evidence="8 9">
    <name type="scientific">Pseudoduganella ginsengisoli</name>
    <dbReference type="NCBI Taxonomy" id="1462440"/>
    <lineage>
        <taxon>Bacteria</taxon>
        <taxon>Pseudomonadati</taxon>
        <taxon>Pseudomonadota</taxon>
        <taxon>Betaproteobacteria</taxon>
        <taxon>Burkholderiales</taxon>
        <taxon>Oxalobacteraceae</taxon>
        <taxon>Telluria group</taxon>
        <taxon>Pseudoduganella</taxon>
    </lineage>
</organism>
<feature type="site" description="Increases basicity of active site His" evidence="5">
    <location>
        <position position="140"/>
    </location>
</feature>
<keyword evidence="9" id="KW-1185">Reference proteome</keyword>
<comment type="similarity">
    <text evidence="1">Belongs to the transferase hexapeptide repeat family.</text>
</comment>
<dbReference type="NCBIfam" id="TIGR03570">
    <property type="entry name" value="NeuD_NnaD"/>
    <property type="match status" value="1"/>
</dbReference>
<evidence type="ECO:0000256" key="2">
    <source>
        <dbReference type="ARBA" id="ARBA00022679"/>
    </source>
</evidence>
<dbReference type="RefSeq" id="WP_155436936.1">
    <property type="nucleotide sequence ID" value="NZ_WNLA01000001.1"/>
</dbReference>
<dbReference type="InterPro" id="IPR018357">
    <property type="entry name" value="Hexapep_transf_CS"/>
</dbReference>
<comment type="caution">
    <text evidence="8">The sequence shown here is derived from an EMBL/GenBank/DDBJ whole genome shotgun (WGS) entry which is preliminary data.</text>
</comment>
<feature type="domain" description="PglD N-terminal" evidence="7">
    <location>
        <begin position="2"/>
        <end position="84"/>
    </location>
</feature>
<dbReference type="Gene3D" id="3.40.50.20">
    <property type="match status" value="1"/>
</dbReference>
<proteinExistence type="inferred from homology"/>
<dbReference type="GO" id="GO:0016746">
    <property type="term" value="F:acyltransferase activity"/>
    <property type="evidence" value="ECO:0007669"/>
    <property type="project" value="UniProtKB-KW"/>
</dbReference>